<evidence type="ECO:0008006" key="4">
    <source>
        <dbReference type="Google" id="ProtNLM"/>
    </source>
</evidence>
<evidence type="ECO:0000256" key="1">
    <source>
        <dbReference type="SAM" id="MobiDB-lite"/>
    </source>
</evidence>
<evidence type="ECO:0000313" key="3">
    <source>
        <dbReference type="Proteomes" id="UP001296776"/>
    </source>
</evidence>
<organism evidence="2 3">
    <name type="scientific">Halochromatium glycolicum</name>
    <dbReference type="NCBI Taxonomy" id="85075"/>
    <lineage>
        <taxon>Bacteria</taxon>
        <taxon>Pseudomonadati</taxon>
        <taxon>Pseudomonadota</taxon>
        <taxon>Gammaproteobacteria</taxon>
        <taxon>Chromatiales</taxon>
        <taxon>Chromatiaceae</taxon>
        <taxon>Halochromatium</taxon>
    </lineage>
</organism>
<protein>
    <recommendedName>
        <fullName evidence="4">DUF2076 domain-containing protein</fullName>
    </recommendedName>
</protein>
<dbReference type="EMBL" id="NRSJ01000045">
    <property type="protein sequence ID" value="MBK1706590.1"/>
    <property type="molecule type" value="Genomic_DNA"/>
</dbReference>
<dbReference type="Pfam" id="PF09849">
    <property type="entry name" value="DUF2076"/>
    <property type="match status" value="1"/>
</dbReference>
<reference evidence="2" key="2">
    <citation type="journal article" date="2020" name="Microorganisms">
        <title>Osmotic Adaptation and Compatible Solute Biosynthesis of Phototrophic Bacteria as Revealed from Genome Analyses.</title>
        <authorList>
            <person name="Imhoff J.F."/>
            <person name="Rahn T."/>
            <person name="Kunzel S."/>
            <person name="Keller A."/>
            <person name="Neulinger S.C."/>
        </authorList>
    </citation>
    <scope>NUCLEOTIDE SEQUENCE</scope>
    <source>
        <strain evidence="2">DSM 11080</strain>
    </source>
</reference>
<keyword evidence="3" id="KW-1185">Reference proteome</keyword>
<feature type="region of interest" description="Disordered" evidence="1">
    <location>
        <begin position="173"/>
        <end position="220"/>
    </location>
</feature>
<reference evidence="2" key="1">
    <citation type="submission" date="2017-08" db="EMBL/GenBank/DDBJ databases">
        <authorList>
            <person name="Imhoff J.F."/>
            <person name="Rahn T."/>
            <person name="Kuenzel S."/>
            <person name="Neulinger S.C."/>
        </authorList>
    </citation>
    <scope>NUCLEOTIDE SEQUENCE</scope>
    <source>
        <strain evidence="2">DSM 11080</strain>
    </source>
</reference>
<sequence>MIDGLFDRLRQAEQQGEARDPEAEALIQEHIAKQPSASYLLAQVVLVQEQGLRNLQDRVEQLEKERAERPQTSAGGFLGGLFGGAPQAKPTAPPPPPGAKPSATAAAQSKRSGWTNPTDPAVARSGMAPGTSGQAASAGRGGGFMAGAMQTAMGVAGGVLLANAVTGMFADDSEAAETAAPADEGLEPPADEPMVDEPMEAPPEEDSGFFGDFFGGDEEF</sequence>
<comment type="caution">
    <text evidence="2">The sequence shown here is derived from an EMBL/GenBank/DDBJ whole genome shotgun (WGS) entry which is preliminary data.</text>
</comment>
<dbReference type="AlphaFoldDB" id="A0AAJ0U764"/>
<evidence type="ECO:0000313" key="2">
    <source>
        <dbReference type="EMBL" id="MBK1706590.1"/>
    </source>
</evidence>
<feature type="region of interest" description="Disordered" evidence="1">
    <location>
        <begin position="62"/>
        <end position="139"/>
    </location>
</feature>
<feature type="compositionally biased region" description="Acidic residues" evidence="1">
    <location>
        <begin position="184"/>
        <end position="207"/>
    </location>
</feature>
<dbReference type="Proteomes" id="UP001296776">
    <property type="component" value="Unassembled WGS sequence"/>
</dbReference>
<feature type="region of interest" description="Disordered" evidence="1">
    <location>
        <begin position="1"/>
        <end position="22"/>
    </location>
</feature>
<proteinExistence type="predicted"/>
<feature type="compositionally biased region" description="Low complexity" evidence="1">
    <location>
        <begin position="100"/>
        <end position="109"/>
    </location>
</feature>
<name>A0AAJ0U764_9GAMM</name>
<accession>A0AAJ0U764</accession>
<gene>
    <name evidence="2" type="ORF">CKO40_19075</name>
</gene>
<dbReference type="InterPro" id="IPR018648">
    <property type="entry name" value="DUF2076"/>
</dbReference>